<evidence type="ECO:0000313" key="12">
    <source>
        <dbReference type="Proteomes" id="UP000564644"/>
    </source>
</evidence>
<keyword evidence="11" id="KW-0966">Cell projection</keyword>
<dbReference type="GO" id="GO:0005198">
    <property type="term" value="F:structural molecule activity"/>
    <property type="evidence" value="ECO:0007669"/>
    <property type="project" value="UniProtKB-UniRule"/>
</dbReference>
<accession>A0A7X0SLL1</accession>
<dbReference type="InterPro" id="IPR002371">
    <property type="entry name" value="FlgK"/>
</dbReference>
<keyword evidence="11" id="KW-0282">Flagellum</keyword>
<feature type="domain" description="Flagellar hook-associated protein FlgK helical" evidence="10">
    <location>
        <begin position="102"/>
        <end position="296"/>
    </location>
</feature>
<evidence type="ECO:0000259" key="9">
    <source>
        <dbReference type="Pfam" id="PF06429"/>
    </source>
</evidence>
<feature type="domain" description="Flagellar basal-body/hook protein C-terminal" evidence="9">
    <location>
        <begin position="472"/>
        <end position="511"/>
    </location>
</feature>
<keyword evidence="11" id="KW-0969">Cilium</keyword>
<evidence type="ECO:0000259" key="10">
    <source>
        <dbReference type="Pfam" id="PF22638"/>
    </source>
</evidence>
<comment type="subcellular location">
    <subcellularLocation>
        <location evidence="1 7">Bacterial flagellum</location>
    </subcellularLocation>
    <subcellularLocation>
        <location evidence="2 7">Secreted</location>
    </subcellularLocation>
</comment>
<dbReference type="InterPro" id="IPR010930">
    <property type="entry name" value="Flg_bb/hook_C_dom"/>
</dbReference>
<dbReference type="PRINTS" id="PR01005">
    <property type="entry name" value="FLGHOOKAP1"/>
</dbReference>
<evidence type="ECO:0000256" key="5">
    <source>
        <dbReference type="ARBA" id="ARBA00022525"/>
    </source>
</evidence>
<evidence type="ECO:0000259" key="8">
    <source>
        <dbReference type="Pfam" id="PF00460"/>
    </source>
</evidence>
<dbReference type="Proteomes" id="UP000564644">
    <property type="component" value="Unassembled WGS sequence"/>
</dbReference>
<dbReference type="AlphaFoldDB" id="A0A7X0SLL1"/>
<dbReference type="Pfam" id="PF22638">
    <property type="entry name" value="FlgK_D1"/>
    <property type="match status" value="1"/>
</dbReference>
<evidence type="ECO:0000256" key="6">
    <source>
        <dbReference type="ARBA" id="ARBA00023143"/>
    </source>
</evidence>
<dbReference type="RefSeq" id="WP_185129929.1">
    <property type="nucleotide sequence ID" value="NZ_JACJVO010000018.1"/>
</dbReference>
<dbReference type="GO" id="GO:0005576">
    <property type="term" value="C:extracellular region"/>
    <property type="evidence" value="ECO:0007669"/>
    <property type="project" value="UniProtKB-SubCell"/>
</dbReference>
<name>A0A7X0SLL1_9BACL</name>
<proteinExistence type="inferred from homology"/>
<sequence>MPSTFLGIETSKRSLFAHQAALNTAGHNIANVDTEGYSRQRVNLVTSRSIEAYGMNRSNTPGQLGTGVEFDSITRIRTTFLDDQFRNQNQALGSTEVQSDTLDKLQQVFNEPSDSGLRELIDKFWSSWSDLSNDPENISGRSVVAQNAISLAQTFNQMSGQLSDLSSDLTTSVALDSDKINSLGSSIADLNLQIHKVESLGDNANDLRDQRDLYVDQLSKLVNVTVTEGDMGYTVAMGGTTLVDGENSTTVSAASLETAFQSGDLKGGSVYGALYARDNYVSDYSKQLDSLANTLVNGDVTVTLPSGTVLPEGTVLNGVTYTGASRTLTSDLTVTVKGLNGLHKLGYLPNTSPATAAGNFFVASDGGTITAANIKLSSDIEKNPNLIASSMRTSGSPETVVSGNNTLALLAAQLKTGKFVISGSSNNAVSEGTLDDYFQSLVGKLGVQAETATTQTTNQQALVDQADSNRQSVSGVSLDEEMSDLIKFQHAYSSAARFMTTMDEVLDKLINGTGVVGR</sequence>
<evidence type="ECO:0000256" key="3">
    <source>
        <dbReference type="ARBA" id="ARBA00009677"/>
    </source>
</evidence>
<dbReference type="NCBIfam" id="TIGR02492">
    <property type="entry name" value="flgK_ends"/>
    <property type="match status" value="1"/>
</dbReference>
<evidence type="ECO:0000256" key="1">
    <source>
        <dbReference type="ARBA" id="ARBA00004365"/>
    </source>
</evidence>
<comment type="similarity">
    <text evidence="3 7">Belongs to the flagella basal body rod proteins family.</text>
</comment>
<keyword evidence="6 7" id="KW-0975">Bacterial flagellum</keyword>
<dbReference type="EMBL" id="JACJVO010000018">
    <property type="protein sequence ID" value="MBB6732260.1"/>
    <property type="molecule type" value="Genomic_DNA"/>
</dbReference>
<evidence type="ECO:0000256" key="7">
    <source>
        <dbReference type="RuleBase" id="RU362065"/>
    </source>
</evidence>
<comment type="caution">
    <text evidence="11">The sequence shown here is derived from an EMBL/GenBank/DDBJ whole genome shotgun (WGS) entry which is preliminary data.</text>
</comment>
<dbReference type="InterPro" id="IPR053927">
    <property type="entry name" value="FlgK_helical"/>
</dbReference>
<protein>
    <recommendedName>
        <fullName evidence="4 7">Flagellar hook-associated protein 1</fullName>
        <shortName evidence="7">HAP1</shortName>
    </recommendedName>
</protein>
<dbReference type="PANTHER" id="PTHR30033:SF1">
    <property type="entry name" value="FLAGELLAR HOOK-ASSOCIATED PROTEIN 1"/>
    <property type="match status" value="1"/>
</dbReference>
<dbReference type="SUPFAM" id="SSF64518">
    <property type="entry name" value="Phase 1 flagellin"/>
    <property type="match status" value="1"/>
</dbReference>
<gene>
    <name evidence="7 11" type="primary">flgK</name>
    <name evidence="11" type="ORF">H7C18_15175</name>
</gene>
<organism evidence="11 12">
    <name type="scientific">Cohnella zeiphila</name>
    <dbReference type="NCBI Taxonomy" id="2761120"/>
    <lineage>
        <taxon>Bacteria</taxon>
        <taxon>Bacillati</taxon>
        <taxon>Bacillota</taxon>
        <taxon>Bacilli</taxon>
        <taxon>Bacillales</taxon>
        <taxon>Paenibacillaceae</taxon>
        <taxon>Cohnella</taxon>
    </lineage>
</organism>
<dbReference type="Pfam" id="PF06429">
    <property type="entry name" value="Flg_bbr_C"/>
    <property type="match status" value="1"/>
</dbReference>
<dbReference type="GO" id="GO:0044780">
    <property type="term" value="P:bacterial-type flagellum assembly"/>
    <property type="evidence" value="ECO:0007669"/>
    <property type="project" value="InterPro"/>
</dbReference>
<feature type="domain" description="Flagellar basal body rod protein N-terminal" evidence="8">
    <location>
        <begin position="15"/>
        <end position="37"/>
    </location>
</feature>
<dbReference type="PANTHER" id="PTHR30033">
    <property type="entry name" value="FLAGELLAR HOOK-ASSOCIATED PROTEIN 1"/>
    <property type="match status" value="1"/>
</dbReference>
<reference evidence="11 12" key="1">
    <citation type="submission" date="2020-08" db="EMBL/GenBank/DDBJ databases">
        <title>Cohnella phylogeny.</title>
        <authorList>
            <person name="Dunlap C."/>
        </authorList>
    </citation>
    <scope>NUCLEOTIDE SEQUENCE [LARGE SCALE GENOMIC DNA]</scope>
    <source>
        <strain evidence="11 12">CBP 2801</strain>
    </source>
</reference>
<evidence type="ECO:0000256" key="2">
    <source>
        <dbReference type="ARBA" id="ARBA00004613"/>
    </source>
</evidence>
<dbReference type="InterPro" id="IPR001444">
    <property type="entry name" value="Flag_bb_rod_N"/>
</dbReference>
<dbReference type="Pfam" id="PF00460">
    <property type="entry name" value="Flg_bb_rod"/>
    <property type="match status" value="1"/>
</dbReference>
<evidence type="ECO:0000313" key="11">
    <source>
        <dbReference type="EMBL" id="MBB6732260.1"/>
    </source>
</evidence>
<keyword evidence="5 7" id="KW-0964">Secreted</keyword>
<evidence type="ECO:0000256" key="4">
    <source>
        <dbReference type="ARBA" id="ARBA00016244"/>
    </source>
</evidence>
<keyword evidence="12" id="KW-1185">Reference proteome</keyword>
<dbReference type="GO" id="GO:0009424">
    <property type="term" value="C:bacterial-type flagellum hook"/>
    <property type="evidence" value="ECO:0007669"/>
    <property type="project" value="UniProtKB-UniRule"/>
</dbReference>